<evidence type="ECO:0000313" key="2">
    <source>
        <dbReference type="EMBL" id="MBR0560525.1"/>
    </source>
</evidence>
<dbReference type="RefSeq" id="WP_211683004.1">
    <property type="nucleotide sequence ID" value="NZ_JAGRQH010000009.1"/>
</dbReference>
<evidence type="ECO:0000259" key="1">
    <source>
        <dbReference type="Pfam" id="PF00717"/>
    </source>
</evidence>
<dbReference type="CDD" id="cd06529">
    <property type="entry name" value="S24_LexA-like"/>
    <property type="match status" value="1"/>
</dbReference>
<comment type="caution">
    <text evidence="2">The sequence shown here is derived from an EMBL/GenBank/DDBJ whole genome shotgun (WGS) entry which is preliminary data.</text>
</comment>
<dbReference type="SUPFAM" id="SSF51306">
    <property type="entry name" value="LexA/Signal peptidase"/>
    <property type="match status" value="1"/>
</dbReference>
<dbReference type="Gene3D" id="2.10.109.10">
    <property type="entry name" value="Umud Fragment, subunit A"/>
    <property type="match status" value="1"/>
</dbReference>
<dbReference type="InterPro" id="IPR015927">
    <property type="entry name" value="Peptidase_S24_S26A/B/C"/>
</dbReference>
<protein>
    <submittedName>
        <fullName evidence="2">S24 family peptidase</fullName>
    </submittedName>
</protein>
<dbReference type="Pfam" id="PF00717">
    <property type="entry name" value="Peptidase_S24"/>
    <property type="match status" value="1"/>
</dbReference>
<reference evidence="2 3" key="1">
    <citation type="submission" date="2021-04" db="EMBL/GenBank/DDBJ databases">
        <title>The complete genome sequence of Neokomagataea sp. TBRC 2177.</title>
        <authorList>
            <person name="Charoenyingcharoen P."/>
            <person name="Yukphan P."/>
        </authorList>
    </citation>
    <scope>NUCLEOTIDE SEQUENCE [LARGE SCALE GENOMIC DNA]</scope>
    <source>
        <strain evidence="2 3">TBRC 2177</strain>
    </source>
</reference>
<dbReference type="EMBL" id="JAGRQH010000009">
    <property type="protein sequence ID" value="MBR0560525.1"/>
    <property type="molecule type" value="Genomic_DNA"/>
</dbReference>
<dbReference type="InterPro" id="IPR039418">
    <property type="entry name" value="LexA-like"/>
</dbReference>
<organism evidence="2 3">
    <name type="scientific">Neokomagataea anthophila</name>
    <dbReference type="NCBI Taxonomy" id="2826925"/>
    <lineage>
        <taxon>Bacteria</taxon>
        <taxon>Pseudomonadati</taxon>
        <taxon>Pseudomonadota</taxon>
        <taxon>Alphaproteobacteria</taxon>
        <taxon>Acetobacterales</taxon>
        <taxon>Acetobacteraceae</taxon>
        <taxon>Neokomagataea</taxon>
    </lineage>
</organism>
<proteinExistence type="predicted"/>
<gene>
    <name evidence="2" type="ORF">KB213_10745</name>
</gene>
<sequence length="126" mass="13675">MTSYKGDRTTGFASPAAEACEGPVDLIAVLDLTRPQRYPMRVTGQSLESRGVRDGDIVIVDTALPLQAGRLVIACLNETLTLATVTRDQKGWWLQAATPGVPPRQLSSQEEIMLWGIVDGLVRLDP</sequence>
<evidence type="ECO:0000313" key="3">
    <source>
        <dbReference type="Proteomes" id="UP000677812"/>
    </source>
</evidence>
<dbReference type="Proteomes" id="UP000677812">
    <property type="component" value="Unassembled WGS sequence"/>
</dbReference>
<accession>A0ABS5E9D9</accession>
<keyword evidence="3" id="KW-1185">Reference proteome</keyword>
<name>A0ABS5E9D9_9PROT</name>
<dbReference type="InterPro" id="IPR036286">
    <property type="entry name" value="LexA/Signal_pep-like_sf"/>
</dbReference>
<feature type="domain" description="Peptidase S24/S26A/S26B/S26C" evidence="1">
    <location>
        <begin position="9"/>
        <end position="118"/>
    </location>
</feature>